<evidence type="ECO:0000313" key="2">
    <source>
        <dbReference type="Proteomes" id="UP000828941"/>
    </source>
</evidence>
<gene>
    <name evidence="1" type="ORF">L6164_014066</name>
</gene>
<proteinExistence type="predicted"/>
<name>A0ACB9NGQ2_BAUVA</name>
<evidence type="ECO:0000313" key="1">
    <source>
        <dbReference type="EMBL" id="KAI4335421.1"/>
    </source>
</evidence>
<dbReference type="EMBL" id="CM039431">
    <property type="protein sequence ID" value="KAI4335421.1"/>
    <property type="molecule type" value="Genomic_DNA"/>
</dbReference>
<protein>
    <submittedName>
        <fullName evidence="1">Uncharacterized protein</fullName>
    </submittedName>
</protein>
<keyword evidence="2" id="KW-1185">Reference proteome</keyword>
<sequence length="261" mass="29262">MEDDRARPQQEAEDEGGEEDEALSLSDFPLNHNATKYGSLDDMTLKQIHRSSSEASDFFEFLSDFTSSDMRPADDIILCGKLVPFKDQSPPADQNQAQTTTNKHNNNKLPIYRRRSDSLSKLQSSVTRSNSTSSSRHLMMRSSRSLDYERLHRSSSLMISPAPEIERNNSAKSVVVSDMAAKKATKPPWYTLMFGIGIMKVPPEMELNDIRNRQVRRNPSTTMFPANQNSGKGSWKILKALSCKDHTSVSVTTSFPLPQAS</sequence>
<dbReference type="Proteomes" id="UP000828941">
    <property type="component" value="Chromosome 6"/>
</dbReference>
<reference evidence="1 2" key="1">
    <citation type="journal article" date="2022" name="DNA Res.">
        <title>Chromosomal-level genome assembly of the orchid tree Bauhinia variegata (Leguminosae; Cercidoideae) supports the allotetraploid origin hypothesis of Bauhinia.</title>
        <authorList>
            <person name="Zhong Y."/>
            <person name="Chen Y."/>
            <person name="Zheng D."/>
            <person name="Pang J."/>
            <person name="Liu Y."/>
            <person name="Luo S."/>
            <person name="Meng S."/>
            <person name="Qian L."/>
            <person name="Wei D."/>
            <person name="Dai S."/>
            <person name="Zhou R."/>
        </authorList>
    </citation>
    <scope>NUCLEOTIDE SEQUENCE [LARGE SCALE GENOMIC DNA]</scope>
    <source>
        <strain evidence="1">BV-YZ2020</strain>
    </source>
</reference>
<organism evidence="1 2">
    <name type="scientific">Bauhinia variegata</name>
    <name type="common">Purple orchid tree</name>
    <name type="synonym">Phanera variegata</name>
    <dbReference type="NCBI Taxonomy" id="167791"/>
    <lineage>
        <taxon>Eukaryota</taxon>
        <taxon>Viridiplantae</taxon>
        <taxon>Streptophyta</taxon>
        <taxon>Embryophyta</taxon>
        <taxon>Tracheophyta</taxon>
        <taxon>Spermatophyta</taxon>
        <taxon>Magnoliopsida</taxon>
        <taxon>eudicotyledons</taxon>
        <taxon>Gunneridae</taxon>
        <taxon>Pentapetalae</taxon>
        <taxon>rosids</taxon>
        <taxon>fabids</taxon>
        <taxon>Fabales</taxon>
        <taxon>Fabaceae</taxon>
        <taxon>Cercidoideae</taxon>
        <taxon>Cercideae</taxon>
        <taxon>Bauhiniinae</taxon>
        <taxon>Bauhinia</taxon>
    </lineage>
</organism>
<comment type="caution">
    <text evidence="1">The sequence shown here is derived from an EMBL/GenBank/DDBJ whole genome shotgun (WGS) entry which is preliminary data.</text>
</comment>
<accession>A0ACB9NGQ2</accession>